<dbReference type="GO" id="GO:0004672">
    <property type="term" value="F:protein kinase activity"/>
    <property type="evidence" value="ECO:0007669"/>
    <property type="project" value="InterPro"/>
</dbReference>
<evidence type="ECO:0000256" key="12">
    <source>
        <dbReference type="ARBA" id="ARBA00023180"/>
    </source>
</evidence>
<dbReference type="OrthoDB" id="1935106at2759"/>
<protein>
    <recommendedName>
        <fullName evidence="14">Protein kinase domain-containing protein</fullName>
    </recommendedName>
</protein>
<accession>A0A811MMU2</accession>
<keyword evidence="12" id="KW-0325">Glycoprotein</keyword>
<evidence type="ECO:0000256" key="13">
    <source>
        <dbReference type="SAM" id="MobiDB-lite"/>
    </source>
</evidence>
<sequence length="330" mass="36914">MAANPGTQLLPGGLRIFSYKELSQATRGFSEFEKFGGSSFYRGFLLCHEHGLQVAIKRVFISSKTRVKILEVSLLSELKHRNIAQLIGWCHEADELLLVYEFSTKGSLRDHLYSSGSILTWPIRYKIILGVGDALLYLHRQWSSVVVHGNIKPSSVMLDSSFNARLGDFGLAGMTESTEYDSMVVLGTIGYISPELASGHMLRFTTETDVYSFGVLLLELASGRPPILRGEHQDRDRVNLVWWVWKLYGRGALLDAADPGLHGEFDADQMERALIVGLWCVHEDYRDRPSMNQAMTALRHLEDPPPQLELPSDIAAGQELTTTSDDESVQ</sequence>
<comment type="caution">
    <text evidence="15">The sequence shown here is derived from an EMBL/GenBank/DDBJ whole genome shotgun (WGS) entry which is preliminary data.</text>
</comment>
<keyword evidence="4" id="KW-1003">Cell membrane</keyword>
<evidence type="ECO:0000256" key="1">
    <source>
        <dbReference type="ARBA" id="ARBA00004251"/>
    </source>
</evidence>
<dbReference type="InterPro" id="IPR000719">
    <property type="entry name" value="Prot_kinase_dom"/>
</dbReference>
<reference evidence="15" key="1">
    <citation type="submission" date="2020-10" db="EMBL/GenBank/DDBJ databases">
        <authorList>
            <person name="Han B."/>
            <person name="Lu T."/>
            <person name="Zhao Q."/>
            <person name="Huang X."/>
            <person name="Zhao Y."/>
        </authorList>
    </citation>
    <scope>NUCLEOTIDE SEQUENCE</scope>
</reference>
<evidence type="ECO:0000256" key="5">
    <source>
        <dbReference type="ARBA" id="ARBA00022692"/>
    </source>
</evidence>
<dbReference type="FunFam" id="1.10.510.10:FF:000240">
    <property type="entry name" value="Lectin-domain containing receptor kinase A4.3"/>
    <property type="match status" value="1"/>
</dbReference>
<dbReference type="InterPro" id="IPR050528">
    <property type="entry name" value="L-type_Lectin-RKs"/>
</dbReference>
<evidence type="ECO:0000256" key="4">
    <source>
        <dbReference type="ARBA" id="ARBA00022475"/>
    </source>
</evidence>
<evidence type="ECO:0000256" key="10">
    <source>
        <dbReference type="ARBA" id="ARBA00023136"/>
    </source>
</evidence>
<dbReference type="InterPro" id="IPR011009">
    <property type="entry name" value="Kinase-like_dom_sf"/>
</dbReference>
<comment type="similarity">
    <text evidence="3">In the C-terminal section; belongs to the protein kinase superfamily. Ser/Thr protein kinase family.</text>
</comment>
<evidence type="ECO:0000256" key="9">
    <source>
        <dbReference type="ARBA" id="ARBA00022989"/>
    </source>
</evidence>
<organism evidence="15 16">
    <name type="scientific">Miscanthus lutarioriparius</name>
    <dbReference type="NCBI Taxonomy" id="422564"/>
    <lineage>
        <taxon>Eukaryota</taxon>
        <taxon>Viridiplantae</taxon>
        <taxon>Streptophyta</taxon>
        <taxon>Embryophyta</taxon>
        <taxon>Tracheophyta</taxon>
        <taxon>Spermatophyta</taxon>
        <taxon>Magnoliopsida</taxon>
        <taxon>Liliopsida</taxon>
        <taxon>Poales</taxon>
        <taxon>Poaceae</taxon>
        <taxon>PACMAD clade</taxon>
        <taxon>Panicoideae</taxon>
        <taxon>Andropogonodae</taxon>
        <taxon>Andropogoneae</taxon>
        <taxon>Saccharinae</taxon>
        <taxon>Miscanthus</taxon>
    </lineage>
</organism>
<keyword evidence="11" id="KW-0675">Receptor</keyword>
<dbReference type="GO" id="GO:0002229">
    <property type="term" value="P:defense response to oomycetes"/>
    <property type="evidence" value="ECO:0007669"/>
    <property type="project" value="UniProtKB-ARBA"/>
</dbReference>
<evidence type="ECO:0000256" key="11">
    <source>
        <dbReference type="ARBA" id="ARBA00023170"/>
    </source>
</evidence>
<dbReference type="Pfam" id="PF00069">
    <property type="entry name" value="Pkinase"/>
    <property type="match status" value="1"/>
</dbReference>
<evidence type="ECO:0000313" key="16">
    <source>
        <dbReference type="Proteomes" id="UP000604825"/>
    </source>
</evidence>
<keyword evidence="5" id="KW-0812">Transmembrane</keyword>
<dbReference type="GO" id="GO:0005886">
    <property type="term" value="C:plasma membrane"/>
    <property type="evidence" value="ECO:0007669"/>
    <property type="project" value="UniProtKB-SubCell"/>
</dbReference>
<evidence type="ECO:0000256" key="3">
    <source>
        <dbReference type="ARBA" id="ARBA00010217"/>
    </source>
</evidence>
<dbReference type="PANTHER" id="PTHR27007">
    <property type="match status" value="1"/>
</dbReference>
<feature type="domain" description="Protein kinase" evidence="14">
    <location>
        <begin position="29"/>
        <end position="301"/>
    </location>
</feature>
<evidence type="ECO:0000256" key="8">
    <source>
        <dbReference type="ARBA" id="ARBA00022840"/>
    </source>
</evidence>
<keyword evidence="10" id="KW-0472">Membrane</keyword>
<comment type="subcellular location">
    <subcellularLocation>
        <location evidence="1">Cell membrane</location>
        <topology evidence="1">Single-pass type I membrane protein</topology>
    </subcellularLocation>
</comment>
<dbReference type="Proteomes" id="UP000604825">
    <property type="component" value="Unassembled WGS sequence"/>
</dbReference>
<evidence type="ECO:0000256" key="6">
    <source>
        <dbReference type="ARBA" id="ARBA00022729"/>
    </source>
</evidence>
<keyword evidence="7" id="KW-0547">Nucleotide-binding</keyword>
<dbReference type="PROSITE" id="PS50011">
    <property type="entry name" value="PROTEIN_KINASE_DOM"/>
    <property type="match status" value="1"/>
</dbReference>
<dbReference type="SUPFAM" id="SSF56112">
    <property type="entry name" value="Protein kinase-like (PK-like)"/>
    <property type="match status" value="1"/>
</dbReference>
<dbReference type="AlphaFoldDB" id="A0A811MMU2"/>
<comment type="similarity">
    <text evidence="2">In the N-terminal section; belongs to the leguminous lectin family.</text>
</comment>
<feature type="region of interest" description="Disordered" evidence="13">
    <location>
        <begin position="303"/>
        <end position="330"/>
    </location>
</feature>
<keyword evidence="6" id="KW-0732">Signal</keyword>
<dbReference type="Gene3D" id="1.10.510.10">
    <property type="entry name" value="Transferase(Phosphotransferase) domain 1"/>
    <property type="match status" value="1"/>
</dbReference>
<gene>
    <name evidence="15" type="ORF">NCGR_LOCUS8058</name>
</gene>
<keyword evidence="9" id="KW-1133">Transmembrane helix</keyword>
<proteinExistence type="inferred from homology"/>
<dbReference type="EMBL" id="CAJGYO010000002">
    <property type="protein sequence ID" value="CAD6212250.1"/>
    <property type="molecule type" value="Genomic_DNA"/>
</dbReference>
<keyword evidence="16" id="KW-1185">Reference proteome</keyword>
<keyword evidence="8" id="KW-0067">ATP-binding</keyword>
<dbReference type="Gene3D" id="3.30.200.20">
    <property type="entry name" value="Phosphorylase Kinase, domain 1"/>
    <property type="match status" value="1"/>
</dbReference>
<evidence type="ECO:0000259" key="14">
    <source>
        <dbReference type="PROSITE" id="PS50011"/>
    </source>
</evidence>
<evidence type="ECO:0000256" key="2">
    <source>
        <dbReference type="ARBA" id="ARBA00008536"/>
    </source>
</evidence>
<evidence type="ECO:0000313" key="15">
    <source>
        <dbReference type="EMBL" id="CAD6212250.1"/>
    </source>
</evidence>
<evidence type="ECO:0000256" key="7">
    <source>
        <dbReference type="ARBA" id="ARBA00022741"/>
    </source>
</evidence>
<dbReference type="GO" id="GO:0005524">
    <property type="term" value="F:ATP binding"/>
    <property type="evidence" value="ECO:0007669"/>
    <property type="project" value="UniProtKB-KW"/>
</dbReference>
<name>A0A811MMU2_9POAL</name>